<sequence>MDSDCETALLMPKELEEKIYNYVENGTWPPATPPAPLPSVFEEFEPLDEEDPREDERVEASAEIDYVMDERIIARFADVINFYDDHMVIDDEKMMTRIREQNVESACDLLRSTRAQPLTRAIKQL</sequence>
<keyword evidence="2" id="KW-1185">Reference proteome</keyword>
<evidence type="ECO:0008006" key="3">
    <source>
        <dbReference type="Google" id="ProtNLM"/>
    </source>
</evidence>
<proteinExistence type="predicted"/>
<evidence type="ECO:0000313" key="2">
    <source>
        <dbReference type="Proteomes" id="UP001303046"/>
    </source>
</evidence>
<organism evidence="1 2">
    <name type="scientific">Necator americanus</name>
    <name type="common">Human hookworm</name>
    <dbReference type="NCBI Taxonomy" id="51031"/>
    <lineage>
        <taxon>Eukaryota</taxon>
        <taxon>Metazoa</taxon>
        <taxon>Ecdysozoa</taxon>
        <taxon>Nematoda</taxon>
        <taxon>Chromadorea</taxon>
        <taxon>Rhabditida</taxon>
        <taxon>Rhabditina</taxon>
        <taxon>Rhabditomorpha</taxon>
        <taxon>Strongyloidea</taxon>
        <taxon>Ancylostomatidae</taxon>
        <taxon>Bunostominae</taxon>
        <taxon>Necator</taxon>
    </lineage>
</organism>
<gene>
    <name evidence="1" type="primary">Necator_chrX.g21690</name>
    <name evidence="1" type="ORF">RB195_021529</name>
</gene>
<dbReference type="Proteomes" id="UP001303046">
    <property type="component" value="Unassembled WGS sequence"/>
</dbReference>
<protein>
    <recommendedName>
        <fullName evidence="3">MCM N-terminal domain-containing protein</fullName>
    </recommendedName>
</protein>
<name>A0ABR1EBK2_NECAM</name>
<dbReference type="EMBL" id="JAVFWL010000006">
    <property type="protein sequence ID" value="KAK6760041.1"/>
    <property type="molecule type" value="Genomic_DNA"/>
</dbReference>
<reference evidence="1 2" key="1">
    <citation type="submission" date="2023-08" db="EMBL/GenBank/DDBJ databases">
        <title>A Necator americanus chromosomal reference genome.</title>
        <authorList>
            <person name="Ilik V."/>
            <person name="Petrzelkova K.J."/>
            <person name="Pardy F."/>
            <person name="Fuh T."/>
            <person name="Niatou-Singa F.S."/>
            <person name="Gouil Q."/>
            <person name="Baker L."/>
            <person name="Ritchie M.E."/>
            <person name="Jex A.R."/>
            <person name="Gazzola D."/>
            <person name="Li H."/>
            <person name="Toshio Fujiwara R."/>
            <person name="Zhan B."/>
            <person name="Aroian R.V."/>
            <person name="Pafco B."/>
            <person name="Schwarz E.M."/>
        </authorList>
    </citation>
    <scope>NUCLEOTIDE SEQUENCE [LARGE SCALE GENOMIC DNA]</scope>
    <source>
        <strain evidence="1 2">Aroian</strain>
        <tissue evidence="1">Whole animal</tissue>
    </source>
</reference>
<comment type="caution">
    <text evidence="1">The sequence shown here is derived from an EMBL/GenBank/DDBJ whole genome shotgun (WGS) entry which is preliminary data.</text>
</comment>
<accession>A0ABR1EBK2</accession>
<evidence type="ECO:0000313" key="1">
    <source>
        <dbReference type="EMBL" id="KAK6760041.1"/>
    </source>
</evidence>